<sequence>MLALRSPVYFDVEESYTESPYNVFVISSYYYTKSLRITPHNVCRWISMFTTIQMLPNMTDLAILGQSSYVKIPINSPVTKKHDVVTCISPLFANEQWQFTVLAAHTYKR</sequence>
<dbReference type="Proteomes" id="UP000095283">
    <property type="component" value="Unplaced"/>
</dbReference>
<proteinExistence type="predicted"/>
<organism evidence="1 2">
    <name type="scientific">Heterorhabditis bacteriophora</name>
    <name type="common">Entomopathogenic nematode worm</name>
    <dbReference type="NCBI Taxonomy" id="37862"/>
    <lineage>
        <taxon>Eukaryota</taxon>
        <taxon>Metazoa</taxon>
        <taxon>Ecdysozoa</taxon>
        <taxon>Nematoda</taxon>
        <taxon>Chromadorea</taxon>
        <taxon>Rhabditida</taxon>
        <taxon>Rhabditina</taxon>
        <taxon>Rhabditomorpha</taxon>
        <taxon>Strongyloidea</taxon>
        <taxon>Heterorhabditidae</taxon>
        <taxon>Heterorhabditis</taxon>
    </lineage>
</organism>
<accession>A0A1I7XHK0</accession>
<protein>
    <submittedName>
        <fullName evidence="2">Uncharacterized protein</fullName>
    </submittedName>
</protein>
<reference evidence="2" key="1">
    <citation type="submission" date="2016-11" db="UniProtKB">
        <authorList>
            <consortium name="WormBaseParasite"/>
        </authorList>
    </citation>
    <scope>IDENTIFICATION</scope>
</reference>
<dbReference type="AlphaFoldDB" id="A0A1I7XHK0"/>
<dbReference type="WBParaSite" id="Hba_16988">
    <property type="protein sequence ID" value="Hba_16988"/>
    <property type="gene ID" value="Hba_16988"/>
</dbReference>
<name>A0A1I7XHK0_HETBA</name>
<dbReference type="PANTHER" id="PTHR21645:SF17">
    <property type="entry name" value="GLYCOSYLTRANSFERASE FAMILY 92 PROTEIN-RELATED"/>
    <property type="match status" value="1"/>
</dbReference>
<evidence type="ECO:0000313" key="1">
    <source>
        <dbReference type="Proteomes" id="UP000095283"/>
    </source>
</evidence>
<evidence type="ECO:0000313" key="2">
    <source>
        <dbReference type="WBParaSite" id="Hba_16988"/>
    </source>
</evidence>
<keyword evidence="1" id="KW-1185">Reference proteome</keyword>
<dbReference type="PANTHER" id="PTHR21645">
    <property type="entry name" value="GLYCOSYLTRANSFERASE FAMILY 92 PROTEIN"/>
    <property type="match status" value="1"/>
</dbReference>
<dbReference type="InterPro" id="IPR052012">
    <property type="entry name" value="GTase_92"/>
</dbReference>